<dbReference type="AlphaFoldDB" id="A0A5B0FW19"/>
<comment type="caution">
    <text evidence="1">The sequence shown here is derived from an EMBL/GenBank/DDBJ whole genome shotgun (WGS) entry which is preliminary data.</text>
</comment>
<evidence type="ECO:0000313" key="1">
    <source>
        <dbReference type="EMBL" id="KAA0995537.1"/>
    </source>
</evidence>
<sequence length="85" mass="8882">MRLVRFGQPGQEHPGIIDSSGAIRDLTGIVSDIDGTTVSPVALAKLSELDLDRLPVVKAGTRLGACVGNVRNLVCIGLNYSDHAA</sequence>
<dbReference type="GO" id="GO:0016787">
    <property type="term" value="F:hydrolase activity"/>
    <property type="evidence" value="ECO:0007669"/>
    <property type="project" value="UniProtKB-KW"/>
</dbReference>
<accession>A0A5B0FW19</accession>
<keyword evidence="1" id="KW-0378">Hydrolase</keyword>
<dbReference type="Proteomes" id="UP000325273">
    <property type="component" value="Unassembled WGS sequence"/>
</dbReference>
<evidence type="ECO:0000313" key="2">
    <source>
        <dbReference type="Proteomes" id="UP000325273"/>
    </source>
</evidence>
<gene>
    <name evidence="1" type="ORF">FVF58_50935</name>
</gene>
<feature type="non-terminal residue" evidence="1">
    <location>
        <position position="85"/>
    </location>
</feature>
<protein>
    <submittedName>
        <fullName evidence="1">FAA hydrolase family protein</fullName>
    </submittedName>
</protein>
<organism evidence="1 2">
    <name type="scientific">Paraburkholderia panacisoli</name>
    <dbReference type="NCBI Taxonomy" id="2603818"/>
    <lineage>
        <taxon>Bacteria</taxon>
        <taxon>Pseudomonadati</taxon>
        <taxon>Pseudomonadota</taxon>
        <taxon>Betaproteobacteria</taxon>
        <taxon>Burkholderiales</taxon>
        <taxon>Burkholderiaceae</taxon>
        <taxon>Paraburkholderia</taxon>
    </lineage>
</organism>
<reference evidence="1 2" key="1">
    <citation type="submission" date="2019-08" db="EMBL/GenBank/DDBJ databases">
        <title>Paraburkholderia sp. DCY113.</title>
        <authorList>
            <person name="Kang J."/>
        </authorList>
    </citation>
    <scope>NUCLEOTIDE SEQUENCE [LARGE SCALE GENOMIC DNA]</scope>
    <source>
        <strain evidence="1 2">DCY113</strain>
    </source>
</reference>
<proteinExistence type="predicted"/>
<keyword evidence="2" id="KW-1185">Reference proteome</keyword>
<name>A0A5B0FW19_9BURK</name>
<dbReference type="EMBL" id="VTUZ01000134">
    <property type="protein sequence ID" value="KAA0995537.1"/>
    <property type="molecule type" value="Genomic_DNA"/>
</dbReference>